<dbReference type="Proteomes" id="UP000194977">
    <property type="component" value="Unassembled WGS sequence"/>
</dbReference>
<evidence type="ECO:0000259" key="1">
    <source>
        <dbReference type="Pfam" id="PF08291"/>
    </source>
</evidence>
<dbReference type="OrthoDB" id="5242612at2"/>
<accession>A0A242NE35</accession>
<proteinExistence type="predicted"/>
<evidence type="ECO:0000313" key="2">
    <source>
        <dbReference type="EMBL" id="OTP97757.1"/>
    </source>
</evidence>
<dbReference type="Pfam" id="PF08291">
    <property type="entry name" value="Peptidase_M15_3"/>
    <property type="match status" value="1"/>
</dbReference>
<dbReference type="SUPFAM" id="SSF55166">
    <property type="entry name" value="Hedgehog/DD-peptidase"/>
    <property type="match status" value="1"/>
</dbReference>
<dbReference type="InterPro" id="IPR013230">
    <property type="entry name" value="Peptidase_M15A_C"/>
</dbReference>
<dbReference type="RefSeq" id="WP_086272232.1">
    <property type="nucleotide sequence ID" value="NZ_MZNE01000088.1"/>
</dbReference>
<keyword evidence="4" id="KW-1185">Reference proteome</keyword>
<protein>
    <recommendedName>
        <fullName evidence="1">Peptidase M15A C-terminal domain-containing protein</fullName>
    </recommendedName>
</protein>
<evidence type="ECO:0000313" key="3">
    <source>
        <dbReference type="EMBL" id="OTQ08183.1"/>
    </source>
</evidence>
<dbReference type="EMBL" id="NART01000102">
    <property type="protein sequence ID" value="OTQ08183.1"/>
    <property type="molecule type" value="Genomic_DNA"/>
</dbReference>
<evidence type="ECO:0000313" key="4">
    <source>
        <dbReference type="Proteomes" id="UP000194800"/>
    </source>
</evidence>
<comment type="caution">
    <text evidence="2">The sequence shown here is derived from an EMBL/GenBank/DDBJ whole genome shotgun (WGS) entry which is preliminary data.</text>
</comment>
<dbReference type="AlphaFoldDB" id="A0A242NE35"/>
<gene>
    <name evidence="3" type="ORF">B6C91_13110</name>
    <name evidence="2" type="ORF">B6D08_13620</name>
</gene>
<feature type="domain" description="Peptidase M15A C-terminal" evidence="1">
    <location>
        <begin position="6"/>
        <end position="118"/>
    </location>
</feature>
<dbReference type="EMBL" id="NARP01000053">
    <property type="protein sequence ID" value="OTP97757.1"/>
    <property type="molecule type" value="Genomic_DNA"/>
</dbReference>
<dbReference type="Gene3D" id="3.30.1380.10">
    <property type="match status" value="1"/>
</dbReference>
<dbReference type="Proteomes" id="UP000194800">
    <property type="component" value="Unassembled WGS sequence"/>
</dbReference>
<name>A0A242NE35_9GAMM</name>
<evidence type="ECO:0000313" key="5">
    <source>
        <dbReference type="Proteomes" id="UP000194977"/>
    </source>
</evidence>
<reference evidence="4 5" key="1">
    <citation type="submission" date="2017-03" db="EMBL/GenBank/DDBJ databases">
        <title>Comparative genomics of honeybee gut symbionts reveal geographically distinct and subgroup specific antibiotic resistance.</title>
        <authorList>
            <person name="Ludvigsen J."/>
            <person name="Porcellato D."/>
            <person name="Labee-Lund T.M."/>
            <person name="Amdam G.V."/>
            <person name="Rudi K."/>
        </authorList>
    </citation>
    <scope>NUCLEOTIDE SEQUENCE [LARGE SCALE GENOMIC DNA]</scope>
    <source>
        <strain evidence="2 5">A-7-12</strain>
        <strain evidence="3 4">A-9-12</strain>
    </source>
</reference>
<dbReference type="InterPro" id="IPR009045">
    <property type="entry name" value="Zn_M74/Hedgehog-like"/>
</dbReference>
<organism evidence="2 5">
    <name type="scientific">Gilliamella apicola</name>
    <dbReference type="NCBI Taxonomy" id="1196095"/>
    <lineage>
        <taxon>Bacteria</taxon>
        <taxon>Pseudomonadati</taxon>
        <taxon>Pseudomonadota</taxon>
        <taxon>Gammaproteobacteria</taxon>
        <taxon>Orbales</taxon>
        <taxon>Orbaceae</taxon>
        <taxon>Gilliamella</taxon>
    </lineage>
</organism>
<sequence length="146" mass="16528">MKLTEHFTLEEFTRSITATRLKIDNHVPDDLMVNIHLTANKLESVREALAHPIIISSGYRCPALNNKVGGSQTSAHTKGLAVDFQCAYGNPKQICQRLIMAGVEFDKIIQEYNQWVHIEFSHTNQRRRVLTAVKQNGKTIYLPGLI</sequence>